<name>A0A974C2R8_XENLA</name>
<feature type="region of interest" description="Disordered" evidence="1">
    <location>
        <begin position="45"/>
        <end position="64"/>
    </location>
</feature>
<organism evidence="2 3">
    <name type="scientific">Xenopus laevis</name>
    <name type="common">African clawed frog</name>
    <dbReference type="NCBI Taxonomy" id="8355"/>
    <lineage>
        <taxon>Eukaryota</taxon>
        <taxon>Metazoa</taxon>
        <taxon>Chordata</taxon>
        <taxon>Craniata</taxon>
        <taxon>Vertebrata</taxon>
        <taxon>Euteleostomi</taxon>
        <taxon>Amphibia</taxon>
        <taxon>Batrachia</taxon>
        <taxon>Anura</taxon>
        <taxon>Pipoidea</taxon>
        <taxon>Pipidae</taxon>
        <taxon>Xenopodinae</taxon>
        <taxon>Xenopus</taxon>
        <taxon>Xenopus</taxon>
    </lineage>
</organism>
<sequence>MIGCYGLGTWQPSTKPPGTSTSNYTDDMAKVGIYSIILNMMAGHDTSPSRTQGPSTCNISSTRSCTEMTTVRRIGGARGNLFPEHAQNIARSTDETTYYLGNP</sequence>
<reference evidence="3" key="1">
    <citation type="journal article" date="2016" name="Nature">
        <title>Genome evolution in the allotetraploid frog Xenopus laevis.</title>
        <authorList>
            <person name="Session A.M."/>
            <person name="Uno Y."/>
            <person name="Kwon T."/>
            <person name="Chapman J.A."/>
            <person name="Toyoda A."/>
            <person name="Takahashi S."/>
            <person name="Fukui A."/>
            <person name="Hikosaka A."/>
            <person name="Suzuki A."/>
            <person name="Kondo M."/>
            <person name="van Heeringen S.J."/>
            <person name="Quigley I."/>
            <person name="Heinz S."/>
            <person name="Ogino H."/>
            <person name="Ochi H."/>
            <person name="Hellsten U."/>
            <person name="Lyons J.B."/>
            <person name="Simakov O."/>
            <person name="Putnam N."/>
            <person name="Stites J."/>
            <person name="Kuroki Y."/>
            <person name="Tanaka T."/>
            <person name="Michiue T."/>
            <person name="Watanabe M."/>
            <person name="Bogdanovic O."/>
            <person name="Lister R."/>
            <person name="Georgiou G."/>
            <person name="Paranjpe S.S."/>
            <person name="van Kruijsbergen I."/>
            <person name="Shu S."/>
            <person name="Carlson J."/>
            <person name="Kinoshita T."/>
            <person name="Ohta Y."/>
            <person name="Mawaribuchi S."/>
            <person name="Jenkins J."/>
            <person name="Grimwood J."/>
            <person name="Schmutz J."/>
            <person name="Mitros T."/>
            <person name="Mozaffari S.V."/>
            <person name="Suzuki Y."/>
            <person name="Haramoto Y."/>
            <person name="Yamamoto T.S."/>
            <person name="Takagi C."/>
            <person name="Heald R."/>
            <person name="Miller K."/>
            <person name="Haudenschild C."/>
            <person name="Kitzman J."/>
            <person name="Nakayama T."/>
            <person name="Izutsu Y."/>
            <person name="Robert J."/>
            <person name="Fortriede J."/>
            <person name="Burns K."/>
            <person name="Lotay V."/>
            <person name="Karimi K."/>
            <person name="Yasuoka Y."/>
            <person name="Dichmann D.S."/>
            <person name="Flajnik M.F."/>
            <person name="Houston D.W."/>
            <person name="Shendure J."/>
            <person name="DuPasquier L."/>
            <person name="Vize P.D."/>
            <person name="Zorn A.M."/>
            <person name="Ito M."/>
            <person name="Marcotte E.M."/>
            <person name="Wallingford J.B."/>
            <person name="Ito Y."/>
            <person name="Asashima M."/>
            <person name="Ueno N."/>
            <person name="Matsuda Y."/>
            <person name="Veenstra G.J."/>
            <person name="Fujiyama A."/>
            <person name="Harland R.M."/>
            <person name="Taira M."/>
            <person name="Rokhsar D.S."/>
        </authorList>
    </citation>
    <scope>NUCLEOTIDE SEQUENCE [LARGE SCALE GENOMIC DNA]</scope>
    <source>
        <strain evidence="3">J</strain>
    </source>
</reference>
<accession>A0A974C2R8</accession>
<dbReference type="AlphaFoldDB" id="A0A974C2R8"/>
<proteinExistence type="predicted"/>
<protein>
    <submittedName>
        <fullName evidence="2">Uncharacterized protein</fullName>
    </submittedName>
</protein>
<evidence type="ECO:0000313" key="2">
    <source>
        <dbReference type="EMBL" id="OCT65468.1"/>
    </source>
</evidence>
<evidence type="ECO:0000256" key="1">
    <source>
        <dbReference type="SAM" id="MobiDB-lite"/>
    </source>
</evidence>
<dbReference type="EMBL" id="CM004481">
    <property type="protein sequence ID" value="OCT65468.1"/>
    <property type="molecule type" value="Genomic_DNA"/>
</dbReference>
<feature type="compositionally biased region" description="Polar residues" evidence="1">
    <location>
        <begin position="46"/>
        <end position="64"/>
    </location>
</feature>
<feature type="region of interest" description="Disordered" evidence="1">
    <location>
        <begin position="1"/>
        <end position="24"/>
    </location>
</feature>
<dbReference type="Proteomes" id="UP000694892">
    <property type="component" value="Chromosome 8S"/>
</dbReference>
<evidence type="ECO:0000313" key="3">
    <source>
        <dbReference type="Proteomes" id="UP000694892"/>
    </source>
</evidence>
<gene>
    <name evidence="2" type="ORF">XELAEV_18041709mg</name>
</gene>
<feature type="compositionally biased region" description="Polar residues" evidence="1">
    <location>
        <begin position="10"/>
        <end position="24"/>
    </location>
</feature>